<gene>
    <name evidence="1" type="ordered locus">MTR_1g045820</name>
</gene>
<dbReference type="GO" id="GO:0003677">
    <property type="term" value="F:DNA binding"/>
    <property type="evidence" value="ECO:0007669"/>
    <property type="project" value="InterPro"/>
</dbReference>
<dbReference type="Gene3D" id="3.40.50.670">
    <property type="match status" value="1"/>
</dbReference>
<dbReference type="InterPro" id="IPR013759">
    <property type="entry name" value="Topo_IIA_B_C"/>
</dbReference>
<dbReference type="GO" id="GO:0003918">
    <property type="term" value="F:DNA topoisomerase type II (double strand cut, ATP-hydrolyzing) activity"/>
    <property type="evidence" value="ECO:0007669"/>
    <property type="project" value="InterPro"/>
</dbReference>
<evidence type="ECO:0000313" key="2">
    <source>
        <dbReference type="EnsemblPlants" id="AES60447"/>
    </source>
</evidence>
<dbReference type="PaxDb" id="3880-AES60447"/>
<organism evidence="1 3">
    <name type="scientific">Medicago truncatula</name>
    <name type="common">Barrel medic</name>
    <name type="synonym">Medicago tribuloides</name>
    <dbReference type="NCBI Taxonomy" id="3880"/>
    <lineage>
        <taxon>Eukaryota</taxon>
        <taxon>Viridiplantae</taxon>
        <taxon>Streptophyta</taxon>
        <taxon>Embryophyta</taxon>
        <taxon>Tracheophyta</taxon>
        <taxon>Spermatophyta</taxon>
        <taxon>Magnoliopsida</taxon>
        <taxon>eudicotyledons</taxon>
        <taxon>Gunneridae</taxon>
        <taxon>Pentapetalae</taxon>
        <taxon>rosids</taxon>
        <taxon>fabids</taxon>
        <taxon>Fabales</taxon>
        <taxon>Fabaceae</taxon>
        <taxon>Papilionoideae</taxon>
        <taxon>50 kb inversion clade</taxon>
        <taxon>NPAAA clade</taxon>
        <taxon>Hologalegina</taxon>
        <taxon>IRL clade</taxon>
        <taxon>Trifolieae</taxon>
        <taxon>Medicago</taxon>
    </lineage>
</organism>
<dbReference type="SUPFAM" id="SSF56719">
    <property type="entry name" value="Type II DNA topoisomerase"/>
    <property type="match status" value="1"/>
</dbReference>
<proteinExistence type="predicted"/>
<evidence type="ECO:0000313" key="1">
    <source>
        <dbReference type="EMBL" id="AES60447.1"/>
    </source>
</evidence>
<dbReference type="GO" id="GO:0006265">
    <property type="term" value="P:DNA topological change"/>
    <property type="evidence" value="ECO:0007669"/>
    <property type="project" value="InterPro"/>
</dbReference>
<sequence length="52" mass="6012">MLYTPIERKILNLQGSSSKNVMDNKIINDIIEILGTTKDKVYNSTDEFRYGM</sequence>
<dbReference type="AlphaFoldDB" id="G7I6R3"/>
<protein>
    <submittedName>
        <fullName evidence="1">DNA topoisomerase-like protein, putative</fullName>
    </submittedName>
</protein>
<keyword evidence="3" id="KW-1185">Reference proteome</keyword>
<accession>G7I6R3</accession>
<dbReference type="Proteomes" id="UP000002051">
    <property type="component" value="Unassembled WGS sequence"/>
</dbReference>
<dbReference type="GO" id="GO:0005524">
    <property type="term" value="F:ATP binding"/>
    <property type="evidence" value="ECO:0007669"/>
    <property type="project" value="InterPro"/>
</dbReference>
<dbReference type="EMBL" id="CM001217">
    <property type="protein sequence ID" value="AES60447.1"/>
    <property type="molecule type" value="Genomic_DNA"/>
</dbReference>
<dbReference type="EnsemblPlants" id="AES60447">
    <property type="protein sequence ID" value="AES60447"/>
    <property type="gene ID" value="MTR_1g045820"/>
</dbReference>
<reference evidence="1 3" key="1">
    <citation type="journal article" date="2011" name="Nature">
        <title>The Medicago genome provides insight into the evolution of rhizobial symbioses.</title>
        <authorList>
            <person name="Young N.D."/>
            <person name="Debelle F."/>
            <person name="Oldroyd G.E."/>
            <person name="Geurts R."/>
            <person name="Cannon S.B."/>
            <person name="Udvardi M.K."/>
            <person name="Benedito V.A."/>
            <person name="Mayer K.F."/>
            <person name="Gouzy J."/>
            <person name="Schoof H."/>
            <person name="Van de Peer Y."/>
            <person name="Proost S."/>
            <person name="Cook D.R."/>
            <person name="Meyers B.C."/>
            <person name="Spannagl M."/>
            <person name="Cheung F."/>
            <person name="De Mita S."/>
            <person name="Krishnakumar V."/>
            <person name="Gundlach H."/>
            <person name="Zhou S."/>
            <person name="Mudge J."/>
            <person name="Bharti A.K."/>
            <person name="Murray J.D."/>
            <person name="Naoumkina M.A."/>
            <person name="Rosen B."/>
            <person name="Silverstein K.A."/>
            <person name="Tang H."/>
            <person name="Rombauts S."/>
            <person name="Zhao P.X."/>
            <person name="Zhou P."/>
            <person name="Barbe V."/>
            <person name="Bardou P."/>
            <person name="Bechner M."/>
            <person name="Bellec A."/>
            <person name="Berger A."/>
            <person name="Berges H."/>
            <person name="Bidwell S."/>
            <person name="Bisseling T."/>
            <person name="Choisne N."/>
            <person name="Couloux A."/>
            <person name="Denny R."/>
            <person name="Deshpande S."/>
            <person name="Dai X."/>
            <person name="Doyle J.J."/>
            <person name="Dudez A.M."/>
            <person name="Farmer A.D."/>
            <person name="Fouteau S."/>
            <person name="Franken C."/>
            <person name="Gibelin C."/>
            <person name="Gish J."/>
            <person name="Goldstein S."/>
            <person name="Gonzalez A.J."/>
            <person name="Green P.J."/>
            <person name="Hallab A."/>
            <person name="Hartog M."/>
            <person name="Hua A."/>
            <person name="Humphray S.J."/>
            <person name="Jeong D.H."/>
            <person name="Jing Y."/>
            <person name="Jocker A."/>
            <person name="Kenton S.M."/>
            <person name="Kim D.J."/>
            <person name="Klee K."/>
            <person name="Lai H."/>
            <person name="Lang C."/>
            <person name="Lin S."/>
            <person name="Macmil S.L."/>
            <person name="Magdelenat G."/>
            <person name="Matthews L."/>
            <person name="McCorrison J."/>
            <person name="Monaghan E.L."/>
            <person name="Mun J.H."/>
            <person name="Najar F.Z."/>
            <person name="Nicholson C."/>
            <person name="Noirot C."/>
            <person name="O'Bleness M."/>
            <person name="Paule C.R."/>
            <person name="Poulain J."/>
            <person name="Prion F."/>
            <person name="Qin B."/>
            <person name="Qu C."/>
            <person name="Retzel E.F."/>
            <person name="Riddle C."/>
            <person name="Sallet E."/>
            <person name="Samain S."/>
            <person name="Samson N."/>
            <person name="Sanders I."/>
            <person name="Saurat O."/>
            <person name="Scarpelli C."/>
            <person name="Schiex T."/>
            <person name="Segurens B."/>
            <person name="Severin A.J."/>
            <person name="Sherrier D.J."/>
            <person name="Shi R."/>
            <person name="Sims S."/>
            <person name="Singer S.R."/>
            <person name="Sinharoy S."/>
            <person name="Sterck L."/>
            <person name="Viollet A."/>
            <person name="Wang B.B."/>
            <person name="Wang K."/>
            <person name="Wang M."/>
            <person name="Wang X."/>
            <person name="Warfsmann J."/>
            <person name="Weissenbach J."/>
            <person name="White D.D."/>
            <person name="White J.D."/>
            <person name="Wiley G.B."/>
            <person name="Wincker P."/>
            <person name="Xing Y."/>
            <person name="Yang L."/>
            <person name="Yao Z."/>
            <person name="Ying F."/>
            <person name="Zhai J."/>
            <person name="Zhou L."/>
            <person name="Zuber A."/>
            <person name="Denarie J."/>
            <person name="Dixon R.A."/>
            <person name="May G.D."/>
            <person name="Schwartz D.C."/>
            <person name="Rogers J."/>
            <person name="Quetier F."/>
            <person name="Town C.D."/>
            <person name="Roe B.A."/>
        </authorList>
    </citation>
    <scope>NUCLEOTIDE SEQUENCE [LARGE SCALE GENOMIC DNA]</scope>
    <source>
        <strain evidence="1">A17</strain>
        <strain evidence="2 3">cv. Jemalong A17</strain>
    </source>
</reference>
<reference evidence="2" key="3">
    <citation type="submission" date="2015-04" db="UniProtKB">
        <authorList>
            <consortium name="EnsemblPlants"/>
        </authorList>
    </citation>
    <scope>IDENTIFICATION</scope>
    <source>
        <strain evidence="2">cv. Jemalong A17</strain>
    </source>
</reference>
<dbReference type="InterPro" id="IPR013760">
    <property type="entry name" value="Topo_IIA-like_dom_sf"/>
</dbReference>
<evidence type="ECO:0000313" key="3">
    <source>
        <dbReference type="Proteomes" id="UP000002051"/>
    </source>
</evidence>
<name>G7I6R3_MEDTR</name>
<reference evidence="1 3" key="2">
    <citation type="journal article" date="2014" name="BMC Genomics">
        <title>An improved genome release (version Mt4.0) for the model legume Medicago truncatula.</title>
        <authorList>
            <person name="Tang H."/>
            <person name="Krishnakumar V."/>
            <person name="Bidwell S."/>
            <person name="Rosen B."/>
            <person name="Chan A."/>
            <person name="Zhou S."/>
            <person name="Gentzbittel L."/>
            <person name="Childs K.L."/>
            <person name="Yandell M."/>
            <person name="Gundlach H."/>
            <person name="Mayer K.F."/>
            <person name="Schwartz D.C."/>
            <person name="Town C.D."/>
        </authorList>
    </citation>
    <scope>GENOME REANNOTATION</scope>
    <source>
        <strain evidence="1">A17</strain>
        <strain evidence="2 3">cv. Jemalong A17</strain>
    </source>
</reference>
<dbReference type="HOGENOM" id="CLU_3090196_0_0_1"/>